<reference evidence="3 4" key="3">
    <citation type="journal article" date="2015" name="Genome Announc.">
        <title>Draft Genome Sequence of the Archiascomycetous Yeast Saitoella complicata.</title>
        <authorList>
            <person name="Yamauchi K."/>
            <person name="Kondo S."/>
            <person name="Hamamoto M."/>
            <person name="Takahashi Y."/>
            <person name="Ogura Y."/>
            <person name="Hayashi T."/>
            <person name="Nishida H."/>
        </authorList>
    </citation>
    <scope>NUCLEOTIDE SEQUENCE [LARGE SCALE GENOMIC DNA]</scope>
    <source>
        <strain evidence="3 4">NRRL Y-17804</strain>
    </source>
</reference>
<keyword evidence="4" id="KW-1185">Reference proteome</keyword>
<organism evidence="3 4">
    <name type="scientific">Saitoella complicata (strain BCRC 22490 / CBS 7301 / JCM 7358 / NBRC 10748 / NRRL Y-17804)</name>
    <dbReference type="NCBI Taxonomy" id="698492"/>
    <lineage>
        <taxon>Eukaryota</taxon>
        <taxon>Fungi</taxon>
        <taxon>Dikarya</taxon>
        <taxon>Ascomycota</taxon>
        <taxon>Taphrinomycotina</taxon>
        <taxon>Taphrinomycotina incertae sedis</taxon>
        <taxon>Saitoella</taxon>
    </lineage>
</organism>
<feature type="compositionally biased region" description="Basic residues" evidence="1">
    <location>
        <begin position="8"/>
        <end position="20"/>
    </location>
</feature>
<reference evidence="3 4" key="1">
    <citation type="journal article" date="2011" name="J. Gen. Appl. Microbiol.">
        <title>Draft genome sequencing of the enigmatic yeast Saitoella complicata.</title>
        <authorList>
            <person name="Nishida H."/>
            <person name="Hamamoto M."/>
            <person name="Sugiyama J."/>
        </authorList>
    </citation>
    <scope>NUCLEOTIDE SEQUENCE [LARGE SCALE GENOMIC DNA]</scope>
    <source>
        <strain evidence="3 4">NRRL Y-17804</strain>
    </source>
</reference>
<accession>A0A0E9NPM7</accession>
<evidence type="ECO:0000313" key="4">
    <source>
        <dbReference type="Proteomes" id="UP000033140"/>
    </source>
</evidence>
<name>A0A0E9NPM7_SAICN</name>
<dbReference type="Gene3D" id="1.10.357.40">
    <property type="entry name" value="YbiA-like"/>
    <property type="match status" value="1"/>
</dbReference>
<feature type="domain" description="NADAR" evidence="2">
    <location>
        <begin position="93"/>
        <end position="252"/>
    </location>
</feature>
<dbReference type="InterPro" id="IPR012816">
    <property type="entry name" value="NADAR"/>
</dbReference>
<evidence type="ECO:0000313" key="3">
    <source>
        <dbReference type="EMBL" id="GAO51758.1"/>
    </source>
</evidence>
<dbReference type="EMBL" id="BACD03000052">
    <property type="protein sequence ID" value="GAO51758.1"/>
    <property type="molecule type" value="Genomic_DNA"/>
</dbReference>
<gene>
    <name evidence="3" type="ORF">G7K_5851-t1</name>
</gene>
<evidence type="ECO:0000256" key="1">
    <source>
        <dbReference type="SAM" id="MobiDB-lite"/>
    </source>
</evidence>
<dbReference type="SUPFAM" id="SSF143990">
    <property type="entry name" value="YbiA-like"/>
    <property type="match status" value="1"/>
</dbReference>
<evidence type="ECO:0000259" key="2">
    <source>
        <dbReference type="Pfam" id="PF08719"/>
    </source>
</evidence>
<dbReference type="AlphaFoldDB" id="A0A0E9NPM7"/>
<dbReference type="Pfam" id="PF08719">
    <property type="entry name" value="NADAR"/>
    <property type="match status" value="1"/>
</dbReference>
<protein>
    <recommendedName>
        <fullName evidence="2">NADAR domain-containing protein</fullName>
    </recommendedName>
</protein>
<dbReference type="NCBIfam" id="TIGR02464">
    <property type="entry name" value="ribofla_fusion"/>
    <property type="match status" value="1"/>
</dbReference>
<sequence length="257" mass="29547">MVEGGKEIRRKLEHCAKRSRSTTQETANEEHLRTPNQNHKKQKDTAPEYSQLVSHATHIYSQLKTSSPLQLICSENRRQFTEKSPMSDSSPVYFWKPDHPVWGLLSNWSPTPFTDPTTNITYQTLEHWMMYQKSLLFGDEKTANEILEVPGTEPGRVQALGKKARGFDSGKWNRSKYELVLRGCRIKFGILPKCRDLLLSTGDRDLIEASPKDRVWGVGFDEETLSTKDIDSEEWGENLMGRILTDVREELKGEMMT</sequence>
<dbReference type="InterPro" id="IPR037238">
    <property type="entry name" value="YbiA-like_sf"/>
</dbReference>
<dbReference type="OMA" id="WNAHREA"/>
<dbReference type="CDD" id="cd15457">
    <property type="entry name" value="NADAR"/>
    <property type="match status" value="1"/>
</dbReference>
<proteinExistence type="predicted"/>
<reference evidence="3 4" key="2">
    <citation type="journal article" date="2014" name="J. Gen. Appl. Microbiol.">
        <title>The early diverging ascomycetous budding yeast Saitoella complicata has three histone deacetylases belonging to the Clr6, Hos2, and Rpd3 lineages.</title>
        <authorList>
            <person name="Nishida H."/>
            <person name="Matsumoto T."/>
            <person name="Kondo S."/>
            <person name="Hamamoto M."/>
            <person name="Yoshikawa H."/>
        </authorList>
    </citation>
    <scope>NUCLEOTIDE SEQUENCE [LARGE SCALE GENOMIC DNA]</scope>
    <source>
        <strain evidence="3 4">NRRL Y-17804</strain>
    </source>
</reference>
<dbReference type="STRING" id="698492.A0A0E9NPM7"/>
<comment type="caution">
    <text evidence="3">The sequence shown here is derived from an EMBL/GenBank/DDBJ whole genome shotgun (WGS) entry which is preliminary data.</text>
</comment>
<dbReference type="Proteomes" id="UP000033140">
    <property type="component" value="Unassembled WGS sequence"/>
</dbReference>
<feature type="region of interest" description="Disordered" evidence="1">
    <location>
        <begin position="1"/>
        <end position="47"/>
    </location>
</feature>